<name>A0A151J6U1_9HYME</name>
<evidence type="ECO:0000313" key="1">
    <source>
        <dbReference type="EMBL" id="KYN19096.1"/>
    </source>
</evidence>
<gene>
    <name evidence="1" type="ORF">ALC57_08586</name>
</gene>
<dbReference type="EMBL" id="KQ979796">
    <property type="protein sequence ID" value="KYN19096.1"/>
    <property type="molecule type" value="Genomic_DNA"/>
</dbReference>
<dbReference type="Proteomes" id="UP000078492">
    <property type="component" value="Unassembled WGS sequence"/>
</dbReference>
<protein>
    <submittedName>
        <fullName evidence="1">Uncharacterized protein</fullName>
    </submittedName>
</protein>
<reference evidence="1 2" key="1">
    <citation type="submission" date="2015-09" db="EMBL/GenBank/DDBJ databases">
        <title>Trachymyrmex cornetzi WGS genome.</title>
        <authorList>
            <person name="Nygaard S."/>
            <person name="Hu H."/>
            <person name="Boomsma J."/>
            <person name="Zhang G."/>
        </authorList>
    </citation>
    <scope>NUCLEOTIDE SEQUENCE [LARGE SCALE GENOMIC DNA]</scope>
    <source>
        <strain evidence="1">Tcor2-1</strain>
        <tissue evidence="1">Whole body</tissue>
    </source>
</reference>
<evidence type="ECO:0000313" key="2">
    <source>
        <dbReference type="Proteomes" id="UP000078492"/>
    </source>
</evidence>
<proteinExistence type="predicted"/>
<sequence length="156" mass="17852">MTASIIDSSVIYSSLCELGLCRTRDRTCSTLIVVSDNFRKRFQVTALITRMSMHTPPSSPVRFRMTQGLSKRNRSDTELARMMRAAVAADPLLLSRAHRYLPTYSTARRTGGCKWYIHYYPQSNGWNLLGDKLLRPPTLLAEFRDSIRAEAERDTF</sequence>
<dbReference type="AlphaFoldDB" id="A0A151J6U1"/>
<keyword evidence="2" id="KW-1185">Reference proteome</keyword>
<organism evidence="1 2">
    <name type="scientific">Trachymyrmex cornetzi</name>
    <dbReference type="NCBI Taxonomy" id="471704"/>
    <lineage>
        <taxon>Eukaryota</taxon>
        <taxon>Metazoa</taxon>
        <taxon>Ecdysozoa</taxon>
        <taxon>Arthropoda</taxon>
        <taxon>Hexapoda</taxon>
        <taxon>Insecta</taxon>
        <taxon>Pterygota</taxon>
        <taxon>Neoptera</taxon>
        <taxon>Endopterygota</taxon>
        <taxon>Hymenoptera</taxon>
        <taxon>Apocrita</taxon>
        <taxon>Aculeata</taxon>
        <taxon>Formicoidea</taxon>
        <taxon>Formicidae</taxon>
        <taxon>Myrmicinae</taxon>
        <taxon>Trachymyrmex</taxon>
    </lineage>
</organism>
<accession>A0A151J6U1</accession>